<protein>
    <submittedName>
        <fullName evidence="3">Nitrilase</fullName>
        <ecNumber evidence="3">3.5.5.7</ecNumber>
    </submittedName>
</protein>
<dbReference type="CDD" id="cd07564">
    <property type="entry name" value="nitrilases_CHs"/>
    <property type="match status" value="1"/>
</dbReference>
<dbReference type="EMBL" id="CP015136">
    <property type="protein sequence ID" value="AMY09261.1"/>
    <property type="molecule type" value="Genomic_DNA"/>
</dbReference>
<dbReference type="InterPro" id="IPR036526">
    <property type="entry name" value="C-N_Hydrolase_sf"/>
</dbReference>
<dbReference type="PANTHER" id="PTHR46044:SF1">
    <property type="entry name" value="CN HYDROLASE DOMAIN-CONTAINING PROTEIN"/>
    <property type="match status" value="1"/>
</dbReference>
<dbReference type="SUPFAM" id="SSF56317">
    <property type="entry name" value="Carbon-nitrogen hydrolase"/>
    <property type="match status" value="1"/>
</dbReference>
<dbReference type="InterPro" id="IPR003010">
    <property type="entry name" value="C-N_Hydrolase"/>
</dbReference>
<dbReference type="Proteomes" id="UP000076079">
    <property type="component" value="Chromosome"/>
</dbReference>
<evidence type="ECO:0000313" key="4">
    <source>
        <dbReference type="Proteomes" id="UP000076079"/>
    </source>
</evidence>
<dbReference type="Gene3D" id="3.60.110.10">
    <property type="entry name" value="Carbon-nitrogen hydrolase"/>
    <property type="match status" value="1"/>
</dbReference>
<dbReference type="OrthoDB" id="9811121at2"/>
<evidence type="ECO:0000313" key="3">
    <source>
        <dbReference type="EMBL" id="AMY09261.1"/>
    </source>
</evidence>
<dbReference type="PROSITE" id="PS50263">
    <property type="entry name" value="CN_HYDROLASE"/>
    <property type="match status" value="1"/>
</dbReference>
<dbReference type="PANTHER" id="PTHR46044">
    <property type="entry name" value="NITRILASE"/>
    <property type="match status" value="1"/>
</dbReference>
<dbReference type="AlphaFoldDB" id="A0A143PL86"/>
<evidence type="ECO:0000259" key="2">
    <source>
        <dbReference type="PROSITE" id="PS50263"/>
    </source>
</evidence>
<comment type="similarity">
    <text evidence="1">Belongs to the carbon-nitrogen hydrolase superfamily. Nitrilase family.</text>
</comment>
<proteinExistence type="inferred from homology"/>
<accession>A0A143PL86</accession>
<feature type="domain" description="CN hydrolase" evidence="2">
    <location>
        <begin position="5"/>
        <end position="276"/>
    </location>
</feature>
<organism evidence="3 4">
    <name type="scientific">Luteitalea pratensis</name>
    <dbReference type="NCBI Taxonomy" id="1855912"/>
    <lineage>
        <taxon>Bacteria</taxon>
        <taxon>Pseudomonadati</taxon>
        <taxon>Acidobacteriota</taxon>
        <taxon>Vicinamibacteria</taxon>
        <taxon>Vicinamibacterales</taxon>
        <taxon>Vicinamibacteraceae</taxon>
        <taxon>Luteitalea</taxon>
    </lineage>
</organism>
<reference evidence="3 4" key="1">
    <citation type="journal article" date="2016" name="Genome Announc.">
        <title>First Complete Genome Sequence of a Subdivision 6 Acidobacterium Strain.</title>
        <authorList>
            <person name="Huang S."/>
            <person name="Vieira S."/>
            <person name="Bunk B."/>
            <person name="Riedel T."/>
            <person name="Sproer C."/>
            <person name="Overmann J."/>
        </authorList>
    </citation>
    <scope>NUCLEOTIDE SEQUENCE [LARGE SCALE GENOMIC DNA]</scope>
    <source>
        <strain evidence="4">DSM 100886 HEG_-6_39</strain>
    </source>
</reference>
<keyword evidence="3" id="KW-0378">Hydrolase</keyword>
<dbReference type="KEGG" id="abac:LuPra_02474"/>
<dbReference type="Pfam" id="PF00795">
    <property type="entry name" value="CN_hydrolase"/>
    <property type="match status" value="1"/>
</dbReference>
<dbReference type="GO" id="GO:0018762">
    <property type="term" value="F:aliphatic nitrilase activity"/>
    <property type="evidence" value="ECO:0007669"/>
    <property type="project" value="UniProtKB-EC"/>
</dbReference>
<keyword evidence="4" id="KW-1185">Reference proteome</keyword>
<evidence type="ECO:0000256" key="1">
    <source>
        <dbReference type="ARBA" id="ARBA00008129"/>
    </source>
</evidence>
<dbReference type="EC" id="3.5.5.7" evidence="3"/>
<dbReference type="RefSeq" id="WP_110171022.1">
    <property type="nucleotide sequence ID" value="NZ_CP015136.1"/>
</dbReference>
<name>A0A143PL86_LUTPR</name>
<gene>
    <name evidence="3" type="ORF">LuPra_02474</name>
</gene>
<dbReference type="InterPro" id="IPR044149">
    <property type="entry name" value="Nitrilases_CHs"/>
</dbReference>
<sequence>MSQLIPVAVVQAAPVYFNREATTAKAVDLIRAAAGRGARLILLPEAFIPAYPRGLSFGMVVGSRSRDGRELWRRYWDAAVEVPGPTTQAIGKACRELGVHAAVGVVERVPAAGGTLYCALVYFGPDGEVLAVHRKLKPTGSERLIWGEGDGSSLRVFPTPVGRIGGLICWENYMPAARMALYAQGVQIYLAPTADPRDTWTATLRHIACEGRCFVMGCNQYSPAGAYPADVLHLAGADEPRHGECRGGSVIVSPLGEIIAGPLFDREGELRADLDLDDVTQARVDFDVSGHYARPDVFQLTVNTAPKPPVRFQ</sequence>
<dbReference type="STRING" id="1855912.LuPra_02474"/>
<dbReference type="PATRIC" id="fig|1813736.3.peg.2601"/>
<reference evidence="4" key="2">
    <citation type="submission" date="2016-04" db="EMBL/GenBank/DDBJ databases">
        <title>First Complete Genome Sequence of a Subdivision 6 Acidobacterium.</title>
        <authorList>
            <person name="Huang S."/>
            <person name="Vieira S."/>
            <person name="Bunk B."/>
            <person name="Riedel T."/>
            <person name="Sproeer C."/>
            <person name="Overmann J."/>
        </authorList>
    </citation>
    <scope>NUCLEOTIDE SEQUENCE [LARGE SCALE GENOMIC DNA]</scope>
    <source>
        <strain evidence="4">DSM 100886 HEG_-6_39</strain>
    </source>
</reference>